<dbReference type="PANTHER" id="PTHR40078">
    <property type="entry name" value="INTEGRAL MEMBRANE PROTEIN-RELATED"/>
    <property type="match status" value="1"/>
</dbReference>
<feature type="transmembrane region" description="Helical" evidence="1">
    <location>
        <begin position="149"/>
        <end position="166"/>
    </location>
</feature>
<comment type="caution">
    <text evidence="2">The sequence shown here is derived from an EMBL/GenBank/DDBJ whole genome shotgun (WGS) entry which is preliminary data.</text>
</comment>
<sequence>MSKPVFAARVARLLVGLVLYGVAEGLMVLAHVGVGPWTVFATGLAERTGAGVGWLTNVIGIAVLLLWIPLRQRPGVGTVLNVLLVGTVIEATVDLLPAPEHLALRVPLFAAGLLLLAVASGVYIGAGLGPGPRDGLMTGLHARTGRPIWQCRGVVEVSVLGVGWLLGGDVGVGTVVFAFGIGPLVGVVLPRLDGSRAARPVVAPVGAR</sequence>
<feature type="transmembrane region" description="Helical" evidence="1">
    <location>
        <begin position="51"/>
        <end position="68"/>
    </location>
</feature>
<protein>
    <recommendedName>
        <fullName evidence="4">Membrane protein YczE</fullName>
    </recommendedName>
</protein>
<feature type="transmembrane region" description="Helical" evidence="1">
    <location>
        <begin position="75"/>
        <end position="96"/>
    </location>
</feature>
<accession>A0ABV3P2I6</accession>
<keyword evidence="1" id="KW-0472">Membrane</keyword>
<keyword evidence="1" id="KW-0812">Transmembrane</keyword>
<evidence type="ECO:0000313" key="3">
    <source>
        <dbReference type="Proteomes" id="UP001555826"/>
    </source>
</evidence>
<organism evidence="2 3">
    <name type="scientific">Kineococcus endophyticus</name>
    <dbReference type="NCBI Taxonomy" id="1181883"/>
    <lineage>
        <taxon>Bacteria</taxon>
        <taxon>Bacillati</taxon>
        <taxon>Actinomycetota</taxon>
        <taxon>Actinomycetes</taxon>
        <taxon>Kineosporiales</taxon>
        <taxon>Kineosporiaceae</taxon>
        <taxon>Kineococcus</taxon>
    </lineage>
</organism>
<feature type="transmembrane region" description="Helical" evidence="1">
    <location>
        <begin position="172"/>
        <end position="189"/>
    </location>
</feature>
<dbReference type="Pfam" id="PF19700">
    <property type="entry name" value="DUF6198"/>
    <property type="match status" value="1"/>
</dbReference>
<evidence type="ECO:0000313" key="2">
    <source>
        <dbReference type="EMBL" id="MEW9263821.1"/>
    </source>
</evidence>
<evidence type="ECO:0000256" key="1">
    <source>
        <dbReference type="SAM" id="Phobius"/>
    </source>
</evidence>
<proteinExistence type="predicted"/>
<keyword evidence="1" id="KW-1133">Transmembrane helix</keyword>
<dbReference type="PANTHER" id="PTHR40078:SF1">
    <property type="entry name" value="INTEGRAL MEMBRANE PROTEIN"/>
    <property type="match status" value="1"/>
</dbReference>
<dbReference type="Proteomes" id="UP001555826">
    <property type="component" value="Unassembled WGS sequence"/>
</dbReference>
<feature type="transmembrane region" description="Helical" evidence="1">
    <location>
        <begin position="108"/>
        <end position="128"/>
    </location>
</feature>
<name>A0ABV3P2I6_9ACTN</name>
<evidence type="ECO:0008006" key="4">
    <source>
        <dbReference type="Google" id="ProtNLM"/>
    </source>
</evidence>
<dbReference type="EMBL" id="JBFNQN010000002">
    <property type="protein sequence ID" value="MEW9263821.1"/>
    <property type="molecule type" value="Genomic_DNA"/>
</dbReference>
<keyword evidence="3" id="KW-1185">Reference proteome</keyword>
<reference evidence="2 3" key="1">
    <citation type="submission" date="2024-07" db="EMBL/GenBank/DDBJ databases">
        <authorList>
            <person name="Thanompreechachai J."/>
            <person name="Duangmal K."/>
        </authorList>
    </citation>
    <scope>NUCLEOTIDE SEQUENCE [LARGE SCALE GENOMIC DNA]</scope>
    <source>
        <strain evidence="2 3">KCTC 19886</strain>
    </source>
</reference>
<gene>
    <name evidence="2" type="ORF">AB1207_03595</name>
</gene>
<dbReference type="InterPro" id="IPR038750">
    <property type="entry name" value="YczE/YyaS-like"/>
</dbReference>